<proteinExistence type="predicted"/>
<evidence type="ECO:0000313" key="1">
    <source>
        <dbReference type="EMBL" id="MBB5130999.1"/>
    </source>
</evidence>
<dbReference type="Proteomes" id="UP000578449">
    <property type="component" value="Unassembled WGS sequence"/>
</dbReference>
<protein>
    <submittedName>
        <fullName evidence="1">Uncharacterized protein</fullName>
    </submittedName>
</protein>
<dbReference type="AlphaFoldDB" id="A0A840NW14"/>
<sequence length="60" mass="6239">MVTDNPPSCPACAWPLTPPASCHPSSEGAVRYVRCICGQWLVLQRDAVIGTAGPTAFAAP</sequence>
<dbReference type="RefSeq" id="WP_185047802.1">
    <property type="nucleotide sequence ID" value="NZ_BAABIX010000013.1"/>
</dbReference>
<name>A0A840NW14_9ACTN</name>
<dbReference type="EMBL" id="JACHGN010000001">
    <property type="protein sequence ID" value="MBB5130999.1"/>
    <property type="molecule type" value="Genomic_DNA"/>
</dbReference>
<reference evidence="1 2" key="1">
    <citation type="submission" date="2020-08" db="EMBL/GenBank/DDBJ databases">
        <title>Genomic Encyclopedia of Type Strains, Phase IV (KMG-IV): sequencing the most valuable type-strain genomes for metagenomic binning, comparative biology and taxonomic classification.</title>
        <authorList>
            <person name="Goeker M."/>
        </authorList>
    </citation>
    <scope>NUCLEOTIDE SEQUENCE [LARGE SCALE GENOMIC DNA]</scope>
    <source>
        <strain evidence="1 2">DSM 45615</strain>
    </source>
</reference>
<comment type="caution">
    <text evidence="1">The sequence shown here is derived from an EMBL/GenBank/DDBJ whole genome shotgun (WGS) entry which is preliminary data.</text>
</comment>
<gene>
    <name evidence="1" type="ORF">HNP84_000687</name>
</gene>
<keyword evidence="2" id="KW-1185">Reference proteome</keyword>
<organism evidence="1 2">
    <name type="scientific">Thermocatellispora tengchongensis</name>
    <dbReference type="NCBI Taxonomy" id="1073253"/>
    <lineage>
        <taxon>Bacteria</taxon>
        <taxon>Bacillati</taxon>
        <taxon>Actinomycetota</taxon>
        <taxon>Actinomycetes</taxon>
        <taxon>Streptosporangiales</taxon>
        <taxon>Streptosporangiaceae</taxon>
        <taxon>Thermocatellispora</taxon>
    </lineage>
</organism>
<evidence type="ECO:0000313" key="2">
    <source>
        <dbReference type="Proteomes" id="UP000578449"/>
    </source>
</evidence>
<accession>A0A840NW14</accession>